<dbReference type="InterPro" id="IPR037066">
    <property type="entry name" value="Plug_dom_sf"/>
</dbReference>
<comment type="similarity">
    <text evidence="10 11">Belongs to the TonB-dependent receptor family.</text>
</comment>
<dbReference type="Proteomes" id="UP001589832">
    <property type="component" value="Unassembled WGS sequence"/>
</dbReference>
<evidence type="ECO:0000256" key="9">
    <source>
        <dbReference type="ARBA" id="ARBA00023237"/>
    </source>
</evidence>
<protein>
    <submittedName>
        <fullName evidence="14">TonB-dependent receptor plug domain-containing protein</fullName>
    </submittedName>
</protein>
<evidence type="ECO:0000256" key="3">
    <source>
        <dbReference type="ARBA" id="ARBA00022452"/>
    </source>
</evidence>
<dbReference type="EMBL" id="JBHLTQ010000006">
    <property type="protein sequence ID" value="MFC0605541.1"/>
    <property type="molecule type" value="Genomic_DNA"/>
</dbReference>
<evidence type="ECO:0000256" key="7">
    <source>
        <dbReference type="ARBA" id="ARBA00023136"/>
    </source>
</evidence>
<keyword evidence="4 10" id="KW-0812">Transmembrane</keyword>
<keyword evidence="5" id="KW-0732">Signal</keyword>
<evidence type="ECO:0000256" key="2">
    <source>
        <dbReference type="ARBA" id="ARBA00022448"/>
    </source>
</evidence>
<keyword evidence="2 10" id="KW-0813">Transport</keyword>
<dbReference type="RefSeq" id="WP_386064817.1">
    <property type="nucleotide sequence ID" value="NZ_JBHLTQ010000006.1"/>
</dbReference>
<organism evidence="14 15">
    <name type="scientific">Winogradskyella pulchriflava</name>
    <dbReference type="NCBI Taxonomy" id="1110688"/>
    <lineage>
        <taxon>Bacteria</taxon>
        <taxon>Pseudomonadati</taxon>
        <taxon>Bacteroidota</taxon>
        <taxon>Flavobacteriia</taxon>
        <taxon>Flavobacteriales</taxon>
        <taxon>Flavobacteriaceae</taxon>
        <taxon>Winogradskyella</taxon>
    </lineage>
</organism>
<feature type="domain" description="TonB-dependent receptor-like beta-barrel" evidence="12">
    <location>
        <begin position="186"/>
        <end position="669"/>
    </location>
</feature>
<evidence type="ECO:0000256" key="11">
    <source>
        <dbReference type="RuleBase" id="RU003357"/>
    </source>
</evidence>
<evidence type="ECO:0000256" key="10">
    <source>
        <dbReference type="PROSITE-ProRule" id="PRU01360"/>
    </source>
</evidence>
<feature type="domain" description="TonB-dependent receptor plug" evidence="13">
    <location>
        <begin position="53"/>
        <end position="156"/>
    </location>
</feature>
<accession>A0ABV6QB74</accession>
<proteinExistence type="inferred from homology"/>
<sequence length="694" mass="78478">MSLNKNKICIYFLIFFATTTYGQETKITTLDSAKTENLEEIIVTATRTVRQLSSLPLPAQIISKKDIKRSNSIRLNDILNEQTGLVTIPDFGGGEGIQLQGLDSQYTLILVDGVPLVGRSAGTLDISRVTVGNIRQIEVVKGASSSLYGSDALGGVINIITEQPKYGFKGHINYRTGAFNTNDLGTSIDYKKEKIGASLFINRFSSDGYDLNEGDDLNTVEPFSNYTLNSKFTYDFSDETDLFVSGRYYTQHQDYVASSTLKGESSINEWNIHTKLSHNYSEKWSSYFEFYTTRYKADEYLDNEDGSNYSEGFYNQLLVRPEVRATFNPKDKSTFIGGLGFNHETLDRTDFTSKPIFNSPYAYLQYDGNFTERLNIILGARFDSHNKYKSQFSPKAAIRYEINEKLAIKSSVGYGYKAPDFRQLYFDFTNATVGYTVLGYNAVTSVIPELDEQGEIANIVVPVSEFEEELSPENSVSINLGLDYKISSQFNISLNVFRNSIDDLIDTRVIANKTNGQNVFSYYNVNKVYTQGLEFNSTWKPNGQLKISGGYQLLFAKDKEAEKAFKNGDVYARETPSSPSFQLKKEDYFGLYNRSRHMANLKVFYAFPKLKLDANIRGTYRSKYGLFDTNGNNYLDAYDDFVDGYTVIDVALNKTFFNDYTLGFGVDNLFNFTDTQNISNIAGRIIYGKLNIQF</sequence>
<dbReference type="PANTHER" id="PTHR30069">
    <property type="entry name" value="TONB-DEPENDENT OUTER MEMBRANE RECEPTOR"/>
    <property type="match status" value="1"/>
</dbReference>
<keyword evidence="8 14" id="KW-0675">Receptor</keyword>
<evidence type="ECO:0000313" key="14">
    <source>
        <dbReference type="EMBL" id="MFC0605541.1"/>
    </source>
</evidence>
<dbReference type="PANTHER" id="PTHR30069:SF29">
    <property type="entry name" value="HEMOGLOBIN AND HEMOGLOBIN-HAPTOGLOBIN-BINDING PROTEIN 1-RELATED"/>
    <property type="match status" value="1"/>
</dbReference>
<dbReference type="Pfam" id="PF07715">
    <property type="entry name" value="Plug"/>
    <property type="match status" value="1"/>
</dbReference>
<comment type="subcellular location">
    <subcellularLocation>
        <location evidence="1 10">Cell outer membrane</location>
        <topology evidence="1 10">Multi-pass membrane protein</topology>
    </subcellularLocation>
</comment>
<evidence type="ECO:0000256" key="6">
    <source>
        <dbReference type="ARBA" id="ARBA00023077"/>
    </source>
</evidence>
<dbReference type="Gene3D" id="2.40.170.20">
    <property type="entry name" value="TonB-dependent receptor, beta-barrel domain"/>
    <property type="match status" value="1"/>
</dbReference>
<dbReference type="PROSITE" id="PS52016">
    <property type="entry name" value="TONB_DEPENDENT_REC_3"/>
    <property type="match status" value="1"/>
</dbReference>
<dbReference type="Gene3D" id="2.170.130.10">
    <property type="entry name" value="TonB-dependent receptor, plug domain"/>
    <property type="match status" value="1"/>
</dbReference>
<keyword evidence="6 11" id="KW-0798">TonB box</keyword>
<evidence type="ECO:0000256" key="1">
    <source>
        <dbReference type="ARBA" id="ARBA00004571"/>
    </source>
</evidence>
<evidence type="ECO:0000259" key="12">
    <source>
        <dbReference type="Pfam" id="PF00593"/>
    </source>
</evidence>
<dbReference type="Pfam" id="PF00593">
    <property type="entry name" value="TonB_dep_Rec_b-barrel"/>
    <property type="match status" value="1"/>
</dbReference>
<evidence type="ECO:0000256" key="8">
    <source>
        <dbReference type="ARBA" id="ARBA00023170"/>
    </source>
</evidence>
<evidence type="ECO:0000259" key="13">
    <source>
        <dbReference type="Pfam" id="PF07715"/>
    </source>
</evidence>
<evidence type="ECO:0000256" key="4">
    <source>
        <dbReference type="ARBA" id="ARBA00022692"/>
    </source>
</evidence>
<dbReference type="InterPro" id="IPR039426">
    <property type="entry name" value="TonB-dep_rcpt-like"/>
</dbReference>
<evidence type="ECO:0000256" key="5">
    <source>
        <dbReference type="ARBA" id="ARBA00022729"/>
    </source>
</evidence>
<dbReference type="InterPro" id="IPR012910">
    <property type="entry name" value="Plug_dom"/>
</dbReference>
<keyword evidence="7 10" id="KW-0472">Membrane</keyword>
<reference evidence="14 15" key="1">
    <citation type="submission" date="2024-09" db="EMBL/GenBank/DDBJ databases">
        <authorList>
            <person name="Sun Q."/>
            <person name="Mori K."/>
        </authorList>
    </citation>
    <scope>NUCLEOTIDE SEQUENCE [LARGE SCALE GENOMIC DNA]</scope>
    <source>
        <strain evidence="14 15">NCAIM B.02481</strain>
    </source>
</reference>
<gene>
    <name evidence="14" type="ORF">ACFFGA_13305</name>
</gene>
<dbReference type="SUPFAM" id="SSF56935">
    <property type="entry name" value="Porins"/>
    <property type="match status" value="1"/>
</dbReference>
<evidence type="ECO:0000313" key="15">
    <source>
        <dbReference type="Proteomes" id="UP001589832"/>
    </source>
</evidence>
<comment type="caution">
    <text evidence="14">The sequence shown here is derived from an EMBL/GenBank/DDBJ whole genome shotgun (WGS) entry which is preliminary data.</text>
</comment>
<name>A0ABV6QB74_9FLAO</name>
<dbReference type="InterPro" id="IPR000531">
    <property type="entry name" value="Beta-barrel_TonB"/>
</dbReference>
<dbReference type="CDD" id="cd01347">
    <property type="entry name" value="ligand_gated_channel"/>
    <property type="match status" value="1"/>
</dbReference>
<keyword evidence="3 10" id="KW-1134">Transmembrane beta strand</keyword>
<keyword evidence="9 10" id="KW-0998">Cell outer membrane</keyword>
<dbReference type="InterPro" id="IPR036942">
    <property type="entry name" value="Beta-barrel_TonB_sf"/>
</dbReference>
<keyword evidence="15" id="KW-1185">Reference proteome</keyword>